<proteinExistence type="inferred from homology"/>
<comment type="similarity">
    <text evidence="1">Belongs to the sulfatase family.</text>
</comment>
<dbReference type="GO" id="GO:0046872">
    <property type="term" value="F:metal ion binding"/>
    <property type="evidence" value="ECO:0007669"/>
    <property type="project" value="UniProtKB-KW"/>
</dbReference>
<comment type="caution">
    <text evidence="6">The sequence shown here is derived from an EMBL/GenBank/DDBJ whole genome shotgun (WGS) entry which is preliminary data.</text>
</comment>
<keyword evidence="2" id="KW-0479">Metal-binding</keyword>
<dbReference type="GO" id="GO:0005975">
    <property type="term" value="P:carbohydrate metabolic process"/>
    <property type="evidence" value="ECO:0007669"/>
    <property type="project" value="UniProtKB-ARBA"/>
</dbReference>
<dbReference type="SUPFAM" id="SSF49899">
    <property type="entry name" value="Concanavalin A-like lectins/glucanases"/>
    <property type="match status" value="1"/>
</dbReference>
<evidence type="ECO:0000259" key="5">
    <source>
        <dbReference type="Pfam" id="PF00884"/>
    </source>
</evidence>
<evidence type="ECO:0000313" key="6">
    <source>
        <dbReference type="EMBL" id="GGZ71424.1"/>
    </source>
</evidence>
<evidence type="ECO:0000256" key="1">
    <source>
        <dbReference type="ARBA" id="ARBA00008779"/>
    </source>
</evidence>
<reference evidence="6" key="2">
    <citation type="submission" date="2020-09" db="EMBL/GenBank/DDBJ databases">
        <authorList>
            <person name="Sun Q."/>
            <person name="Kim S."/>
        </authorList>
    </citation>
    <scope>NUCLEOTIDE SEQUENCE</scope>
    <source>
        <strain evidence="6">KCTC 12710</strain>
    </source>
</reference>
<dbReference type="Gene3D" id="2.60.120.200">
    <property type="match status" value="1"/>
</dbReference>
<evidence type="ECO:0000313" key="7">
    <source>
        <dbReference type="Proteomes" id="UP000636004"/>
    </source>
</evidence>
<dbReference type="RefSeq" id="WP_189359266.1">
    <property type="nucleotide sequence ID" value="NZ_BMWZ01000001.1"/>
</dbReference>
<accession>A0A918V708</accession>
<dbReference type="PROSITE" id="PS00523">
    <property type="entry name" value="SULFATASE_1"/>
    <property type="match status" value="1"/>
</dbReference>
<dbReference type="PROSITE" id="PS51257">
    <property type="entry name" value="PROKAR_LIPOPROTEIN"/>
    <property type="match status" value="1"/>
</dbReference>
<dbReference type="Pfam" id="PF00884">
    <property type="entry name" value="Sulfatase"/>
    <property type="match status" value="1"/>
</dbReference>
<dbReference type="InterPro" id="IPR000917">
    <property type="entry name" value="Sulfatase_N"/>
</dbReference>
<dbReference type="Gene3D" id="3.30.1120.10">
    <property type="match status" value="1"/>
</dbReference>
<sequence length="770" mass="86330">MKNYIILLCSAFLVFSCQTKQETSKEEDPRMAGFKGKIAKTFEDSVEDWPEVETFTGKDPNVLIILLDDVGYGQLGPYGGLTETPNIDKLAKGGLLYNNFHTTALCSPSRAAILAGRNTHSIGMGSHALSAMGFPGYAGRVPMEAQEVTKIAQKGGWTTYALGKWDHTPGFQTHQIGPYTYWPTNDGFDHTYTFMAADANNFTPVMYAGHEPIEPSRGNPDYHLSTDLSNKATHYLTGQASIDPDRPFFMFWAPGGMHAPHHAPKEYIEKYKGKFDMGWDEARKKIHKRQLELGVIPAGSALTERNKEIPAWDSLTADEKRMYARQMEAFAGQLEHLDMEIGRMLATLERIGKLDNTLIILTSDNGASGEGGLSGSHNEMLIVNSQQTRLEENLDRYDEWGSEATDNHYHAGWALAGNTPFKYFKQTVHNGGIKDPLIVHWPAGIKGKGEVRNQYHHIIDIAPTILEVLDLDFMEEIDGIKQMPIDGGSFAYSFNAPDAPDQHTTQYYEMYGNRAIYKDGWKAVTIHGNRMPWDFAGTYPFDDDVWELYNVKEDFTESNDLSQKFPEKLEDLKAAWEEEAWKYNVFPLYDDLGARFSNVAKIYAPQRKEFIFYPPGAVRISEPYSPPVKNKNHSITAYVDMPKEGASGVLVAAGGLYGGYTLYVKDNRLVYEYNAYNEDRFTIKSNTALPKGEVVLKAVYEVNEDKTAVVTLFVNGEQVGQGPVNRTHPGQYSLSETFDVGQDTGTPVSKHFTRENKFTGNLDRLVVSLK</sequence>
<keyword evidence="4" id="KW-0106">Calcium</keyword>
<name>A0A918V708_9FLAO</name>
<dbReference type="InterPro" id="IPR017850">
    <property type="entry name" value="Alkaline_phosphatase_core_sf"/>
</dbReference>
<dbReference type="InterPro" id="IPR050738">
    <property type="entry name" value="Sulfatase"/>
</dbReference>
<dbReference type="PANTHER" id="PTHR42693">
    <property type="entry name" value="ARYLSULFATASE FAMILY MEMBER"/>
    <property type="match status" value="1"/>
</dbReference>
<dbReference type="InterPro" id="IPR013320">
    <property type="entry name" value="ConA-like_dom_sf"/>
</dbReference>
<evidence type="ECO:0000256" key="3">
    <source>
        <dbReference type="ARBA" id="ARBA00022801"/>
    </source>
</evidence>
<feature type="domain" description="Sulfatase N-terminal" evidence="5">
    <location>
        <begin position="60"/>
        <end position="470"/>
    </location>
</feature>
<dbReference type="Gene3D" id="3.40.720.10">
    <property type="entry name" value="Alkaline Phosphatase, subunit A"/>
    <property type="match status" value="1"/>
</dbReference>
<organism evidence="6 7">
    <name type="scientific">Algibacter mikhailovii</name>
    <dbReference type="NCBI Taxonomy" id="425498"/>
    <lineage>
        <taxon>Bacteria</taxon>
        <taxon>Pseudomonadati</taxon>
        <taxon>Bacteroidota</taxon>
        <taxon>Flavobacteriia</taxon>
        <taxon>Flavobacteriales</taxon>
        <taxon>Flavobacteriaceae</taxon>
        <taxon>Algibacter</taxon>
    </lineage>
</organism>
<protein>
    <submittedName>
        <fullName evidence="6">Arylsulfatase</fullName>
    </submittedName>
</protein>
<dbReference type="SUPFAM" id="SSF53649">
    <property type="entry name" value="Alkaline phosphatase-like"/>
    <property type="match status" value="1"/>
</dbReference>
<reference evidence="6" key="1">
    <citation type="journal article" date="2014" name="Int. J. Syst. Evol. Microbiol.">
        <title>Complete genome sequence of Corynebacterium casei LMG S-19264T (=DSM 44701T), isolated from a smear-ripened cheese.</title>
        <authorList>
            <consortium name="US DOE Joint Genome Institute (JGI-PGF)"/>
            <person name="Walter F."/>
            <person name="Albersmeier A."/>
            <person name="Kalinowski J."/>
            <person name="Ruckert C."/>
        </authorList>
    </citation>
    <scope>NUCLEOTIDE SEQUENCE</scope>
    <source>
        <strain evidence="6">KCTC 12710</strain>
    </source>
</reference>
<dbReference type="Proteomes" id="UP000636004">
    <property type="component" value="Unassembled WGS sequence"/>
</dbReference>
<dbReference type="PANTHER" id="PTHR42693:SF43">
    <property type="entry name" value="BLL2667 PROTEIN"/>
    <property type="match status" value="1"/>
</dbReference>
<keyword evidence="7" id="KW-1185">Reference proteome</keyword>
<dbReference type="AlphaFoldDB" id="A0A918V708"/>
<dbReference type="CDD" id="cd16025">
    <property type="entry name" value="PAS_like"/>
    <property type="match status" value="1"/>
</dbReference>
<dbReference type="EMBL" id="BMWZ01000001">
    <property type="protein sequence ID" value="GGZ71424.1"/>
    <property type="molecule type" value="Genomic_DNA"/>
</dbReference>
<keyword evidence="3" id="KW-0378">Hydrolase</keyword>
<gene>
    <name evidence="6" type="ORF">GCM10007028_05920</name>
</gene>
<evidence type="ECO:0000256" key="4">
    <source>
        <dbReference type="ARBA" id="ARBA00022837"/>
    </source>
</evidence>
<dbReference type="InterPro" id="IPR024607">
    <property type="entry name" value="Sulfatase_CS"/>
</dbReference>
<dbReference type="GO" id="GO:0004553">
    <property type="term" value="F:hydrolase activity, hydrolyzing O-glycosyl compounds"/>
    <property type="evidence" value="ECO:0007669"/>
    <property type="project" value="UniProtKB-ARBA"/>
</dbReference>
<evidence type="ECO:0000256" key="2">
    <source>
        <dbReference type="ARBA" id="ARBA00022723"/>
    </source>
</evidence>